<dbReference type="GO" id="GO:0016829">
    <property type="term" value="F:lyase activity"/>
    <property type="evidence" value="ECO:0007669"/>
    <property type="project" value="UniProtKB-KW"/>
</dbReference>
<dbReference type="Pfam" id="PF13714">
    <property type="entry name" value="PEP_mutase"/>
    <property type="match status" value="1"/>
</dbReference>
<name>A0ABN3XRK6_9ACTN</name>
<dbReference type="InterPro" id="IPR015813">
    <property type="entry name" value="Pyrv/PenolPyrv_kinase-like_dom"/>
</dbReference>
<dbReference type="InterPro" id="IPR039556">
    <property type="entry name" value="ICL/PEPM"/>
</dbReference>
<comment type="caution">
    <text evidence="1">The sequence shown here is derived from an EMBL/GenBank/DDBJ whole genome shotgun (WGS) entry which is preliminary data.</text>
</comment>
<dbReference type="SUPFAM" id="SSF51621">
    <property type="entry name" value="Phosphoenolpyruvate/pyruvate domain"/>
    <property type="match status" value="1"/>
</dbReference>
<evidence type="ECO:0000313" key="1">
    <source>
        <dbReference type="EMBL" id="GAA2985841.1"/>
    </source>
</evidence>
<dbReference type="PANTHER" id="PTHR42905:SF16">
    <property type="entry name" value="CARBOXYPHOSPHONOENOLPYRUVATE PHOSPHONOMUTASE-LIKE PROTEIN (AFU_ORTHOLOGUE AFUA_5G07230)"/>
    <property type="match status" value="1"/>
</dbReference>
<gene>
    <name evidence="1" type="ORF">GCM10017559_01740</name>
</gene>
<protein>
    <submittedName>
        <fullName evidence="1">Isocitrate lyase/phosphoenolpyruvate mutase family protein</fullName>
    </submittedName>
</protein>
<organism evidence="1 2">
    <name type="scientific">Streptosporangium longisporum</name>
    <dbReference type="NCBI Taxonomy" id="46187"/>
    <lineage>
        <taxon>Bacteria</taxon>
        <taxon>Bacillati</taxon>
        <taxon>Actinomycetota</taxon>
        <taxon>Actinomycetes</taxon>
        <taxon>Streptosporangiales</taxon>
        <taxon>Streptosporangiaceae</taxon>
        <taxon>Streptosporangium</taxon>
    </lineage>
</organism>
<keyword evidence="2" id="KW-1185">Reference proteome</keyword>
<dbReference type="InterPro" id="IPR040442">
    <property type="entry name" value="Pyrv_kinase-like_dom_sf"/>
</dbReference>
<proteinExistence type="predicted"/>
<dbReference type="PANTHER" id="PTHR42905">
    <property type="entry name" value="PHOSPHOENOLPYRUVATE CARBOXYLASE"/>
    <property type="match status" value="1"/>
</dbReference>
<dbReference type="EMBL" id="BAAAWD010000002">
    <property type="protein sequence ID" value="GAA2985841.1"/>
    <property type="molecule type" value="Genomic_DNA"/>
</dbReference>
<dbReference type="CDD" id="cd00377">
    <property type="entry name" value="ICL_PEPM"/>
    <property type="match status" value="1"/>
</dbReference>
<accession>A0ABN3XRK6</accession>
<reference evidence="1 2" key="1">
    <citation type="journal article" date="2019" name="Int. J. Syst. Evol. Microbiol.">
        <title>The Global Catalogue of Microorganisms (GCM) 10K type strain sequencing project: providing services to taxonomists for standard genome sequencing and annotation.</title>
        <authorList>
            <consortium name="The Broad Institute Genomics Platform"/>
            <consortium name="The Broad Institute Genome Sequencing Center for Infectious Disease"/>
            <person name="Wu L."/>
            <person name="Ma J."/>
        </authorList>
    </citation>
    <scope>NUCLEOTIDE SEQUENCE [LARGE SCALE GENOMIC DNA]</scope>
    <source>
        <strain evidence="1 2">JCM 3106</strain>
    </source>
</reference>
<sequence>MLLPCAWDHASAAALARAGFAAVGTTSLGVAAAAGKPDAGRATLEETVALARSIASLDVPVTVDIEDGFRPDPGRVADLVAELAALGVAGVNLEDGRGTALAGVQAQTRLIGVVKRRVPEVFLNARTDAFWLGLPDAPALAPVRARAYADAGADGVFVPGANTERDIETLVTGTGVPLNVLVQPELPVRRLAELGVARISYGSLLFRAALHAAVTTARELAAGGPVRPGIPSYEEVEALHRYGRDTGTGSPGPR</sequence>
<dbReference type="Proteomes" id="UP001499930">
    <property type="component" value="Unassembled WGS sequence"/>
</dbReference>
<evidence type="ECO:0000313" key="2">
    <source>
        <dbReference type="Proteomes" id="UP001499930"/>
    </source>
</evidence>
<keyword evidence="1" id="KW-0456">Lyase</keyword>
<dbReference type="Gene3D" id="3.20.20.60">
    <property type="entry name" value="Phosphoenolpyruvate-binding domains"/>
    <property type="match status" value="1"/>
</dbReference>